<dbReference type="Gene3D" id="3.40.50.720">
    <property type="entry name" value="NAD(P)-binding Rossmann-like Domain"/>
    <property type="match status" value="1"/>
</dbReference>
<keyword evidence="7" id="KW-0791">Threonine biosynthesis</keyword>
<dbReference type="Pfam" id="PF00742">
    <property type="entry name" value="Homoserine_dh"/>
    <property type="match status" value="1"/>
</dbReference>
<keyword evidence="13" id="KW-1185">Reference proteome</keyword>
<comment type="pathway">
    <text evidence="2">Amino-acid biosynthesis; L-methionine biosynthesis via de novo pathway; L-homoserine from L-aspartate: step 3/3.</text>
</comment>
<dbReference type="Proteomes" id="UP001189429">
    <property type="component" value="Unassembled WGS sequence"/>
</dbReference>
<accession>A0ABN9VC85</accession>
<evidence type="ECO:0000313" key="13">
    <source>
        <dbReference type="Proteomes" id="UP001189429"/>
    </source>
</evidence>
<dbReference type="NCBIfam" id="NF004976">
    <property type="entry name" value="PRK06349.1"/>
    <property type="match status" value="1"/>
</dbReference>
<dbReference type="SUPFAM" id="SSF51735">
    <property type="entry name" value="NAD(P)-binding Rossmann-fold domains"/>
    <property type="match status" value="1"/>
</dbReference>
<dbReference type="InterPro" id="IPR036291">
    <property type="entry name" value="NAD(P)-bd_dom_sf"/>
</dbReference>
<keyword evidence="6" id="KW-0028">Amino-acid biosynthesis</keyword>
<evidence type="ECO:0000313" key="12">
    <source>
        <dbReference type="EMBL" id="CAK0870652.1"/>
    </source>
</evidence>
<evidence type="ECO:0000256" key="3">
    <source>
        <dbReference type="ARBA" id="ARBA00006753"/>
    </source>
</evidence>
<evidence type="ECO:0000256" key="4">
    <source>
        <dbReference type="ARBA" id="ARBA00013213"/>
    </source>
</evidence>
<dbReference type="SUPFAM" id="SSF55347">
    <property type="entry name" value="Glyceraldehyde-3-phosphate dehydrogenase-like, C-terminal domain"/>
    <property type="match status" value="1"/>
</dbReference>
<comment type="pathway">
    <text evidence="1">Amino-acid biosynthesis; L-threonine biosynthesis; L-threonine from L-aspartate: step 3/5.</text>
</comment>
<dbReference type="PANTHER" id="PTHR43331">
    <property type="entry name" value="HOMOSERINE DEHYDROGENASE"/>
    <property type="match status" value="1"/>
</dbReference>
<comment type="similarity">
    <text evidence="3">Belongs to the homoserine dehydrogenase family.</text>
</comment>
<evidence type="ECO:0000259" key="10">
    <source>
        <dbReference type="Pfam" id="PF00742"/>
    </source>
</evidence>
<dbReference type="InterPro" id="IPR005106">
    <property type="entry name" value="Asp/hSer_DH_NAD-bd"/>
</dbReference>
<evidence type="ECO:0000256" key="8">
    <source>
        <dbReference type="ARBA" id="ARBA00023002"/>
    </source>
</evidence>
<name>A0ABN9VC85_9DINO</name>
<dbReference type="Gene3D" id="3.30.360.10">
    <property type="entry name" value="Dihydrodipicolinate Reductase, domain 2"/>
    <property type="match status" value="1"/>
</dbReference>
<evidence type="ECO:0000256" key="2">
    <source>
        <dbReference type="ARBA" id="ARBA00005062"/>
    </source>
</evidence>
<evidence type="ECO:0000259" key="11">
    <source>
        <dbReference type="Pfam" id="PF03447"/>
    </source>
</evidence>
<keyword evidence="9" id="KW-0486">Methionine biosynthesis</keyword>
<proteinExistence type="inferred from homology"/>
<dbReference type="EC" id="1.1.1.3" evidence="4"/>
<sequence>MVLTKAADLDIKRAFGFDFPPGCLTTDAQEVLTHPDIQVVIELIGGTGIAKKFVETALTNGKSVVTANKALLAKHGSELFELAEKHTVDIHYEAAVAGGIPIIKALREGLVANPIKSIHGILNGTCNYILTRMEREGIAFDDVLKEAQRAGFAEAEPSLDVDGWDTAHKAVILAQLAFGGKYSLDDIQVKGIRGLAGQDVQYAAEFGYRIKLLAVLRRTDASGVEVSIEPTLVPKDHLLSKAGIGSAPMSVDGRAPAAAPGTRLPEG</sequence>
<evidence type="ECO:0000256" key="9">
    <source>
        <dbReference type="ARBA" id="ARBA00023167"/>
    </source>
</evidence>
<evidence type="ECO:0000256" key="7">
    <source>
        <dbReference type="ARBA" id="ARBA00022697"/>
    </source>
</evidence>
<evidence type="ECO:0000256" key="1">
    <source>
        <dbReference type="ARBA" id="ARBA00005056"/>
    </source>
</evidence>
<feature type="domain" description="Homoserine dehydrogenase catalytic" evidence="10">
    <location>
        <begin position="101"/>
        <end position="242"/>
    </location>
</feature>
<dbReference type="Pfam" id="PF03447">
    <property type="entry name" value="NAD_binding_3"/>
    <property type="match status" value="1"/>
</dbReference>
<feature type="domain" description="Aspartate/homoserine dehydrogenase NAD-binding" evidence="11">
    <location>
        <begin position="16"/>
        <end position="93"/>
    </location>
</feature>
<dbReference type="PANTHER" id="PTHR43331:SF1">
    <property type="entry name" value="HOMOSERINE DEHYDROGENASE"/>
    <property type="match status" value="1"/>
</dbReference>
<dbReference type="InterPro" id="IPR001342">
    <property type="entry name" value="HDH_cat"/>
</dbReference>
<comment type="caution">
    <text evidence="12">The sequence shown here is derived from an EMBL/GenBank/DDBJ whole genome shotgun (WGS) entry which is preliminary data.</text>
</comment>
<gene>
    <name evidence="12" type="ORF">PCOR1329_LOCUS56700</name>
</gene>
<keyword evidence="8" id="KW-0560">Oxidoreductase</keyword>
<organism evidence="12 13">
    <name type="scientific">Prorocentrum cordatum</name>
    <dbReference type="NCBI Taxonomy" id="2364126"/>
    <lineage>
        <taxon>Eukaryota</taxon>
        <taxon>Sar</taxon>
        <taxon>Alveolata</taxon>
        <taxon>Dinophyceae</taxon>
        <taxon>Prorocentrales</taxon>
        <taxon>Prorocentraceae</taxon>
        <taxon>Prorocentrum</taxon>
    </lineage>
</organism>
<evidence type="ECO:0000256" key="6">
    <source>
        <dbReference type="ARBA" id="ARBA00022605"/>
    </source>
</evidence>
<dbReference type="EMBL" id="CAUYUJ010016982">
    <property type="protein sequence ID" value="CAK0870652.1"/>
    <property type="molecule type" value="Genomic_DNA"/>
</dbReference>
<protein>
    <recommendedName>
        <fullName evidence="5">Homoserine dehydrogenase</fullName>
        <ecNumber evidence="4">1.1.1.3</ecNumber>
    </recommendedName>
</protein>
<evidence type="ECO:0000256" key="5">
    <source>
        <dbReference type="ARBA" id="ARBA00013376"/>
    </source>
</evidence>
<reference evidence="12" key="1">
    <citation type="submission" date="2023-10" db="EMBL/GenBank/DDBJ databases">
        <authorList>
            <person name="Chen Y."/>
            <person name="Shah S."/>
            <person name="Dougan E. K."/>
            <person name="Thang M."/>
            <person name="Chan C."/>
        </authorList>
    </citation>
    <scope>NUCLEOTIDE SEQUENCE [LARGE SCALE GENOMIC DNA]</scope>
</reference>